<evidence type="ECO:0000256" key="4">
    <source>
        <dbReference type="ARBA" id="ARBA00022741"/>
    </source>
</evidence>
<dbReference type="Gene3D" id="3.80.10.10">
    <property type="entry name" value="Ribonuclease Inhibitor"/>
    <property type="match status" value="3"/>
</dbReference>
<dbReference type="AlphaFoldDB" id="A0A2I0BGN0"/>
<evidence type="ECO:0000259" key="9">
    <source>
        <dbReference type="Pfam" id="PF23559"/>
    </source>
</evidence>
<dbReference type="InterPro" id="IPR042197">
    <property type="entry name" value="Apaf_helical"/>
</dbReference>
<dbReference type="InterPro" id="IPR001611">
    <property type="entry name" value="Leu-rich_rpt"/>
</dbReference>
<dbReference type="Proteomes" id="UP000236161">
    <property type="component" value="Unassembled WGS sequence"/>
</dbReference>
<dbReference type="SUPFAM" id="SSF52058">
    <property type="entry name" value="L domain-like"/>
    <property type="match status" value="1"/>
</dbReference>
<keyword evidence="5" id="KW-0611">Plant defense</keyword>
<keyword evidence="4" id="KW-0547">Nucleotide-binding</keyword>
<keyword evidence="3" id="KW-0677">Repeat</keyword>
<dbReference type="EMBL" id="KZ451883">
    <property type="protein sequence ID" value="PKA66957.1"/>
    <property type="molecule type" value="Genomic_DNA"/>
</dbReference>
<dbReference type="InterPro" id="IPR038005">
    <property type="entry name" value="RX-like_CC"/>
</dbReference>
<dbReference type="Gene3D" id="1.20.5.4130">
    <property type="match status" value="1"/>
</dbReference>
<dbReference type="Gene3D" id="1.10.10.10">
    <property type="entry name" value="Winged helix-like DNA-binding domain superfamily/Winged helix DNA-binding domain"/>
    <property type="match status" value="1"/>
</dbReference>
<evidence type="ECO:0000256" key="2">
    <source>
        <dbReference type="ARBA" id="ARBA00022614"/>
    </source>
</evidence>
<feature type="domain" description="Disease resistance R13L4/SHOC-2-like LRR" evidence="10">
    <location>
        <begin position="489"/>
        <end position="573"/>
    </location>
</feature>
<evidence type="ECO:0000256" key="1">
    <source>
        <dbReference type="ARBA" id="ARBA00008894"/>
    </source>
</evidence>
<evidence type="ECO:0000259" key="7">
    <source>
        <dbReference type="Pfam" id="PF00931"/>
    </source>
</evidence>
<dbReference type="InterPro" id="IPR058922">
    <property type="entry name" value="WHD_DRP"/>
</dbReference>
<evidence type="ECO:0000259" key="10">
    <source>
        <dbReference type="Pfam" id="PF23598"/>
    </source>
</evidence>
<dbReference type="GO" id="GO:0043531">
    <property type="term" value="F:ADP binding"/>
    <property type="evidence" value="ECO:0007669"/>
    <property type="project" value="InterPro"/>
</dbReference>
<dbReference type="InterPro" id="IPR003591">
    <property type="entry name" value="Leu-rich_rpt_typical-subtyp"/>
</dbReference>
<dbReference type="InterPro" id="IPR032675">
    <property type="entry name" value="LRR_dom_sf"/>
</dbReference>
<dbReference type="SUPFAM" id="SSF52540">
    <property type="entry name" value="P-loop containing nucleoside triphosphate hydrolases"/>
    <property type="match status" value="1"/>
</dbReference>
<evidence type="ECO:0000256" key="3">
    <source>
        <dbReference type="ARBA" id="ARBA00022737"/>
    </source>
</evidence>
<name>A0A2I0BGN0_9ASPA</name>
<dbReference type="Pfam" id="PF00931">
    <property type="entry name" value="NB-ARC"/>
    <property type="match status" value="1"/>
</dbReference>
<dbReference type="GO" id="GO:0005524">
    <property type="term" value="F:ATP binding"/>
    <property type="evidence" value="ECO:0007669"/>
    <property type="project" value="UniProtKB-KW"/>
</dbReference>
<dbReference type="PROSITE" id="PS51450">
    <property type="entry name" value="LRR"/>
    <property type="match status" value="2"/>
</dbReference>
<dbReference type="SMART" id="SM00369">
    <property type="entry name" value="LRR_TYP"/>
    <property type="match status" value="4"/>
</dbReference>
<dbReference type="GO" id="GO:0042742">
    <property type="term" value="P:defense response to bacterium"/>
    <property type="evidence" value="ECO:0007669"/>
    <property type="project" value="UniProtKB-ARBA"/>
</dbReference>
<dbReference type="PRINTS" id="PR00364">
    <property type="entry name" value="DISEASERSIST"/>
</dbReference>
<protein>
    <submittedName>
        <fullName evidence="12">Disease resistance protein RGA3</fullName>
    </submittedName>
</protein>
<evidence type="ECO:0000313" key="13">
    <source>
        <dbReference type="Proteomes" id="UP000236161"/>
    </source>
</evidence>
<evidence type="ECO:0000259" key="8">
    <source>
        <dbReference type="Pfam" id="PF18052"/>
    </source>
</evidence>
<dbReference type="PANTHER" id="PTHR36766">
    <property type="entry name" value="PLANT BROAD-SPECTRUM MILDEW RESISTANCE PROTEIN RPW8"/>
    <property type="match status" value="1"/>
</dbReference>
<accession>A0A2I0BGN0</accession>
<proteinExistence type="inferred from homology"/>
<dbReference type="InterPro" id="IPR027417">
    <property type="entry name" value="P-loop_NTPase"/>
</dbReference>
<dbReference type="Gene3D" id="3.40.50.300">
    <property type="entry name" value="P-loop containing nucleotide triphosphate hydrolases"/>
    <property type="match status" value="1"/>
</dbReference>
<organism evidence="12 13">
    <name type="scientific">Apostasia shenzhenica</name>
    <dbReference type="NCBI Taxonomy" id="1088818"/>
    <lineage>
        <taxon>Eukaryota</taxon>
        <taxon>Viridiplantae</taxon>
        <taxon>Streptophyta</taxon>
        <taxon>Embryophyta</taxon>
        <taxon>Tracheophyta</taxon>
        <taxon>Spermatophyta</taxon>
        <taxon>Magnoliopsida</taxon>
        <taxon>Liliopsida</taxon>
        <taxon>Asparagales</taxon>
        <taxon>Orchidaceae</taxon>
        <taxon>Apostasioideae</taxon>
        <taxon>Apostasia</taxon>
    </lineage>
</organism>
<dbReference type="PANTHER" id="PTHR36766:SF48">
    <property type="entry name" value="DISEASE RESISTANCE PROTEIN RGA3"/>
    <property type="match status" value="1"/>
</dbReference>
<dbReference type="InterPro" id="IPR055414">
    <property type="entry name" value="LRR_R13L4/SHOC2-like"/>
</dbReference>
<dbReference type="Gene3D" id="1.10.8.430">
    <property type="entry name" value="Helical domain of apoptotic protease-activating factors"/>
    <property type="match status" value="1"/>
</dbReference>
<evidence type="ECO:0000256" key="5">
    <source>
        <dbReference type="ARBA" id="ARBA00022821"/>
    </source>
</evidence>
<dbReference type="Pfam" id="PF23559">
    <property type="entry name" value="WHD_DRP"/>
    <property type="match status" value="1"/>
</dbReference>
<sequence>MAEVVATSLLRFISDQLASKALSEFGLLTGLDKELNKLQSTLSTIRDVLEDAEARQVKERALRNWLRKLKDLAYEADDVLDDFAGKAAKLKPEMIDVKDKVRSFLSFPKMIGFRRKIAKRIKEINERLDEIAVERCSFVNESEVYGRHEDKEKIVEYLTKGSDDGDDIGVMAIVGLGGLGKTTLAQLVYNDKRVCEHFEMKMWVCVSEDFDIRRVIGSIIESATGKEFGVMNMDALQMALRKELREKRFLLVLDDVWNESHEKWDRLRSLLALGAKGSKVIVTTRSDRVASIMGTVGRHPLLGLSMYDCWLLFESRAFGSAEGAKNPNLIEIGKEIVKKCGGIPLAAKALGSLLRFKRTESEWLAIKDSELWKLSDDENYEVLPALKLSYDHLTPTLKQCFAYCSIFPKDHMIKTDILVQLWSAEGFLQPSEVGISSEEIGFRYVDELLARSLFQKGEDSIGGVEREVKMHDLVHDLAQSVTGNECSIPDSFKKLKHLRYLDLSNTPLESLPPCINTLHNLQTLNLSNSNIKSVPNFIGDLHNLSTLDLSHCVFLPSLPDSIGRLKELRKLDLSFCQIASLPESISALSNLQTLGLASCYFIHELPENTSNMRSLVKLDISRCYQLTCMPKGIGKLSHLRHLPMFIPGGKTKCSLAELGSLKLEGRLQIIDLQEVMKVDEAKDVHLKDKHRIRSLDLSWNTKQALKDDNEDYSAQDLVRIQAAENMLQSLEPSNSLRTLEIKGYAGRAFPPWMIDLRLSNLVNLTLSSCFRCEKLPALGQLPQLEVLNLRALPQIKHLDSDFYGGNNAFLSLKELELNCLEGLEEWFSGRDGVFLPCLTKLRLFDCPNLITLPSDFPTVTHLNMNADDKLLSSLIQNGAFPNLKHMHVENWDDDNPEPEVFAHRVESLTSWSLGTKPKPKDEDSTVMSSFGFGMAHLVGGQGTIEFPIG</sequence>
<gene>
    <name evidence="12" type="primary">RGA3</name>
    <name evidence="12" type="ORF">AXF42_Ash004447</name>
</gene>
<dbReference type="InterPro" id="IPR041118">
    <property type="entry name" value="Rx_N"/>
</dbReference>
<dbReference type="InterPro" id="IPR036388">
    <property type="entry name" value="WH-like_DNA-bd_sf"/>
</dbReference>
<evidence type="ECO:0000256" key="6">
    <source>
        <dbReference type="ARBA" id="ARBA00022840"/>
    </source>
</evidence>
<dbReference type="Pfam" id="PF18052">
    <property type="entry name" value="Rx_N"/>
    <property type="match status" value="1"/>
</dbReference>
<feature type="domain" description="Disease resistance protein winged helix" evidence="9">
    <location>
        <begin position="406"/>
        <end position="478"/>
    </location>
</feature>
<comment type="similarity">
    <text evidence="1">Belongs to the disease resistance NB-LRR family.</text>
</comment>
<dbReference type="GO" id="GO:0002758">
    <property type="term" value="P:innate immune response-activating signaling pathway"/>
    <property type="evidence" value="ECO:0007669"/>
    <property type="project" value="UniProtKB-ARBA"/>
</dbReference>
<reference evidence="12 13" key="1">
    <citation type="journal article" date="2017" name="Nature">
        <title>The Apostasia genome and the evolution of orchids.</title>
        <authorList>
            <person name="Zhang G.Q."/>
            <person name="Liu K.W."/>
            <person name="Li Z."/>
            <person name="Lohaus R."/>
            <person name="Hsiao Y.Y."/>
            <person name="Niu S.C."/>
            <person name="Wang J.Y."/>
            <person name="Lin Y.C."/>
            <person name="Xu Q."/>
            <person name="Chen L.J."/>
            <person name="Yoshida K."/>
            <person name="Fujiwara S."/>
            <person name="Wang Z.W."/>
            <person name="Zhang Y.Q."/>
            <person name="Mitsuda N."/>
            <person name="Wang M."/>
            <person name="Liu G.H."/>
            <person name="Pecoraro L."/>
            <person name="Huang H.X."/>
            <person name="Xiao X.J."/>
            <person name="Lin M."/>
            <person name="Wu X.Y."/>
            <person name="Wu W.L."/>
            <person name="Chen Y.Y."/>
            <person name="Chang S.B."/>
            <person name="Sakamoto S."/>
            <person name="Ohme-Takagi M."/>
            <person name="Yagi M."/>
            <person name="Zeng S.J."/>
            <person name="Shen C.Y."/>
            <person name="Yeh C.M."/>
            <person name="Luo Y.B."/>
            <person name="Tsai W.C."/>
            <person name="Van de Peer Y."/>
            <person name="Liu Z.J."/>
        </authorList>
    </citation>
    <scope>NUCLEOTIDE SEQUENCE [LARGE SCALE GENOMIC DNA]</scope>
    <source>
        <strain evidence="13">cv. Shenzhen</strain>
        <tissue evidence="12">Stem</tissue>
    </source>
</reference>
<dbReference type="CDD" id="cd14798">
    <property type="entry name" value="RX-CC_like"/>
    <property type="match status" value="1"/>
</dbReference>
<feature type="domain" description="Disease resistance N-terminal" evidence="8">
    <location>
        <begin position="10"/>
        <end position="97"/>
    </location>
</feature>
<keyword evidence="13" id="KW-1185">Reference proteome</keyword>
<feature type="domain" description="R13L1/DRL21-like LRR repeat region" evidence="11">
    <location>
        <begin position="655"/>
        <end position="791"/>
    </location>
</feature>
<dbReference type="Pfam" id="PF25019">
    <property type="entry name" value="LRR_R13L1-DRL21"/>
    <property type="match status" value="1"/>
</dbReference>
<evidence type="ECO:0000259" key="11">
    <source>
        <dbReference type="Pfam" id="PF25019"/>
    </source>
</evidence>
<dbReference type="InterPro" id="IPR002182">
    <property type="entry name" value="NB-ARC"/>
</dbReference>
<feature type="domain" description="NB-ARC" evidence="7">
    <location>
        <begin position="149"/>
        <end position="319"/>
    </location>
</feature>
<keyword evidence="6" id="KW-0067">ATP-binding</keyword>
<dbReference type="FunFam" id="1.10.10.10:FF:000322">
    <property type="entry name" value="Probable disease resistance protein At1g63360"/>
    <property type="match status" value="1"/>
</dbReference>
<dbReference type="STRING" id="1088818.A0A2I0BGN0"/>
<dbReference type="OrthoDB" id="691996at2759"/>
<dbReference type="Pfam" id="PF23598">
    <property type="entry name" value="LRR_14"/>
    <property type="match status" value="1"/>
</dbReference>
<evidence type="ECO:0000313" key="12">
    <source>
        <dbReference type="EMBL" id="PKA66957.1"/>
    </source>
</evidence>
<keyword evidence="2" id="KW-0433">Leucine-rich repeat</keyword>
<dbReference type="FunFam" id="3.40.50.300:FF:001091">
    <property type="entry name" value="Probable disease resistance protein At1g61300"/>
    <property type="match status" value="1"/>
</dbReference>
<dbReference type="GO" id="GO:0009626">
    <property type="term" value="P:plant-type hypersensitive response"/>
    <property type="evidence" value="ECO:0007669"/>
    <property type="project" value="UniProtKB-ARBA"/>
</dbReference>
<dbReference type="InterPro" id="IPR056789">
    <property type="entry name" value="LRR_R13L1-DRL21"/>
</dbReference>